<keyword evidence="6" id="KW-1185">Reference proteome</keyword>
<dbReference type="InterPro" id="IPR000792">
    <property type="entry name" value="Tscrpt_reg_LuxR_C"/>
</dbReference>
<dbReference type="PANTHER" id="PTHR44688:SF16">
    <property type="entry name" value="DNA-BINDING TRANSCRIPTIONAL ACTIVATOR DEVR_DOSR"/>
    <property type="match status" value="1"/>
</dbReference>
<name>A0A6F8XZE1_9ACTN</name>
<evidence type="ECO:0000259" key="4">
    <source>
        <dbReference type="PROSITE" id="PS50043"/>
    </source>
</evidence>
<gene>
    <name evidence="5" type="ORF">Pflav_055870</name>
</gene>
<evidence type="ECO:0000313" key="6">
    <source>
        <dbReference type="Proteomes" id="UP000502508"/>
    </source>
</evidence>
<evidence type="ECO:0000256" key="1">
    <source>
        <dbReference type="ARBA" id="ARBA00023015"/>
    </source>
</evidence>
<dbReference type="InterPro" id="IPR016032">
    <property type="entry name" value="Sig_transdc_resp-reg_C-effctor"/>
</dbReference>
<keyword evidence="3" id="KW-0804">Transcription</keyword>
<evidence type="ECO:0000256" key="2">
    <source>
        <dbReference type="ARBA" id="ARBA00023125"/>
    </source>
</evidence>
<dbReference type="PRINTS" id="PR00038">
    <property type="entry name" value="HTHLUXR"/>
</dbReference>
<dbReference type="PANTHER" id="PTHR44688">
    <property type="entry name" value="DNA-BINDING TRANSCRIPTIONAL ACTIVATOR DEVR_DOSR"/>
    <property type="match status" value="1"/>
</dbReference>
<dbReference type="InterPro" id="IPR036388">
    <property type="entry name" value="WH-like_DNA-bd_sf"/>
</dbReference>
<dbReference type="Proteomes" id="UP000502508">
    <property type="component" value="Chromosome"/>
</dbReference>
<dbReference type="PROSITE" id="PS50043">
    <property type="entry name" value="HTH_LUXR_2"/>
    <property type="match status" value="1"/>
</dbReference>
<feature type="domain" description="HTH luxR-type" evidence="4">
    <location>
        <begin position="30"/>
        <end position="101"/>
    </location>
</feature>
<dbReference type="CDD" id="cd06170">
    <property type="entry name" value="LuxR_C_like"/>
    <property type="match status" value="1"/>
</dbReference>
<proteinExistence type="predicted"/>
<dbReference type="RefSeq" id="WP_345070648.1">
    <property type="nucleotide sequence ID" value="NZ_BAABAP010000004.1"/>
</dbReference>
<dbReference type="Pfam" id="PF00196">
    <property type="entry name" value="GerE"/>
    <property type="match status" value="1"/>
</dbReference>
<dbReference type="AlphaFoldDB" id="A0A6F8XZE1"/>
<protein>
    <recommendedName>
        <fullName evidence="4">HTH luxR-type domain-containing protein</fullName>
    </recommendedName>
</protein>
<evidence type="ECO:0000256" key="3">
    <source>
        <dbReference type="ARBA" id="ARBA00023163"/>
    </source>
</evidence>
<evidence type="ECO:0000313" key="5">
    <source>
        <dbReference type="EMBL" id="BCB79177.1"/>
    </source>
</evidence>
<keyword evidence="1" id="KW-0805">Transcription regulation</keyword>
<dbReference type="Gene3D" id="1.10.10.10">
    <property type="entry name" value="Winged helix-like DNA-binding domain superfamily/Winged helix DNA-binding domain"/>
    <property type="match status" value="1"/>
</dbReference>
<dbReference type="GO" id="GO:0006355">
    <property type="term" value="P:regulation of DNA-templated transcription"/>
    <property type="evidence" value="ECO:0007669"/>
    <property type="project" value="InterPro"/>
</dbReference>
<keyword evidence="2" id="KW-0238">DNA-binding</keyword>
<dbReference type="SUPFAM" id="SSF46894">
    <property type="entry name" value="C-terminal effector domain of the bipartite response regulators"/>
    <property type="match status" value="1"/>
</dbReference>
<accession>A0A6F8XZE1</accession>
<dbReference type="GO" id="GO:0003677">
    <property type="term" value="F:DNA binding"/>
    <property type="evidence" value="ECO:0007669"/>
    <property type="project" value="UniProtKB-KW"/>
</dbReference>
<reference evidence="5 6" key="1">
    <citation type="submission" date="2020-03" db="EMBL/GenBank/DDBJ databases">
        <title>Whole genome shotgun sequence of Phytohabitans flavus NBRC 107702.</title>
        <authorList>
            <person name="Komaki H."/>
            <person name="Tamura T."/>
        </authorList>
    </citation>
    <scope>NUCLEOTIDE SEQUENCE [LARGE SCALE GENOMIC DNA]</scope>
    <source>
        <strain evidence="5 6">NBRC 107702</strain>
    </source>
</reference>
<dbReference type="KEGG" id="pfla:Pflav_055870"/>
<dbReference type="SMART" id="SM00421">
    <property type="entry name" value="HTH_LUXR"/>
    <property type="match status" value="1"/>
</dbReference>
<dbReference type="EMBL" id="AP022870">
    <property type="protein sequence ID" value="BCB79177.1"/>
    <property type="molecule type" value="Genomic_DNA"/>
</dbReference>
<dbReference type="PROSITE" id="PS00622">
    <property type="entry name" value="HTH_LUXR_1"/>
    <property type="match status" value="1"/>
</dbReference>
<sequence length="101" mass="10823">MPRSVRRVAEGGSALDPQVVAALLAPGSGGHAPLGALTEREQAVLSLVAQGHSNAAIATRLRMAERTVESHMRNIFHKLRIHDSGDTHRRVLAVLAYLSRA</sequence>
<reference evidence="5 6" key="2">
    <citation type="submission" date="2020-03" db="EMBL/GenBank/DDBJ databases">
        <authorList>
            <person name="Ichikawa N."/>
            <person name="Kimura A."/>
            <person name="Kitahashi Y."/>
            <person name="Uohara A."/>
        </authorList>
    </citation>
    <scope>NUCLEOTIDE SEQUENCE [LARGE SCALE GENOMIC DNA]</scope>
    <source>
        <strain evidence="5 6">NBRC 107702</strain>
    </source>
</reference>
<organism evidence="5 6">
    <name type="scientific">Phytohabitans flavus</name>
    <dbReference type="NCBI Taxonomy" id="1076124"/>
    <lineage>
        <taxon>Bacteria</taxon>
        <taxon>Bacillati</taxon>
        <taxon>Actinomycetota</taxon>
        <taxon>Actinomycetes</taxon>
        <taxon>Micromonosporales</taxon>
        <taxon>Micromonosporaceae</taxon>
    </lineage>
</organism>